<dbReference type="Gene3D" id="3.40.50.1820">
    <property type="entry name" value="alpha/beta hydrolase"/>
    <property type="match status" value="1"/>
</dbReference>
<dbReference type="InterPro" id="IPR012223">
    <property type="entry name" value="TEII"/>
</dbReference>
<dbReference type="Proteomes" id="UP001518140">
    <property type="component" value="Unassembled WGS sequence"/>
</dbReference>
<name>A0ABX0E0W5_9ACTN</name>
<evidence type="ECO:0000313" key="5">
    <source>
        <dbReference type="EMBL" id="NGO47257.1"/>
    </source>
</evidence>
<dbReference type="PANTHER" id="PTHR11487">
    <property type="entry name" value="THIOESTERASE"/>
    <property type="match status" value="1"/>
</dbReference>
<organism evidence="5 6">
    <name type="scientific">Streptomyces ureilyticus</name>
    <dbReference type="NCBI Taxonomy" id="1775131"/>
    <lineage>
        <taxon>Bacteria</taxon>
        <taxon>Bacillati</taxon>
        <taxon>Actinomycetota</taxon>
        <taxon>Actinomycetes</taxon>
        <taxon>Kitasatosporales</taxon>
        <taxon>Streptomycetaceae</taxon>
        <taxon>Streptomyces</taxon>
    </lineage>
</organism>
<comment type="similarity">
    <text evidence="1">Belongs to the thioesterase family.</text>
</comment>
<evidence type="ECO:0000256" key="1">
    <source>
        <dbReference type="ARBA" id="ARBA00007169"/>
    </source>
</evidence>
<evidence type="ECO:0000259" key="4">
    <source>
        <dbReference type="SMART" id="SM00824"/>
    </source>
</evidence>
<dbReference type="InterPro" id="IPR029058">
    <property type="entry name" value="AB_hydrolase_fold"/>
</dbReference>
<comment type="caution">
    <text evidence="5">The sequence shown here is derived from an EMBL/GenBank/DDBJ whole genome shotgun (WGS) entry which is preliminary data.</text>
</comment>
<feature type="region of interest" description="Disordered" evidence="3">
    <location>
        <begin position="117"/>
        <end position="137"/>
    </location>
</feature>
<proteinExistence type="inferred from homology"/>
<feature type="domain" description="Thioesterase TesA-like" evidence="4">
    <location>
        <begin position="24"/>
        <end position="248"/>
    </location>
</feature>
<keyword evidence="2" id="KW-0378">Hydrolase</keyword>
<gene>
    <name evidence="5" type="ORF">G6048_35895</name>
</gene>
<dbReference type="SUPFAM" id="SSF53474">
    <property type="entry name" value="alpha/beta-Hydrolases"/>
    <property type="match status" value="1"/>
</dbReference>
<reference evidence="5 6" key="1">
    <citation type="submission" date="2020-02" db="EMBL/GenBank/DDBJ databases">
        <title>Whole-genome analyses of novel actinobacteria.</title>
        <authorList>
            <person name="Sahin N."/>
            <person name="Tokatli A."/>
        </authorList>
    </citation>
    <scope>NUCLEOTIDE SEQUENCE [LARGE SCALE GENOMIC DNA]</scope>
    <source>
        <strain evidence="5 6">YC419</strain>
    </source>
</reference>
<keyword evidence="6" id="KW-1185">Reference proteome</keyword>
<protein>
    <submittedName>
        <fullName evidence="5">Thioesterase</fullName>
    </submittedName>
</protein>
<accession>A0ABX0E0W5</accession>
<evidence type="ECO:0000256" key="2">
    <source>
        <dbReference type="ARBA" id="ARBA00022801"/>
    </source>
</evidence>
<dbReference type="SMART" id="SM00824">
    <property type="entry name" value="PKS_TE"/>
    <property type="match status" value="1"/>
</dbReference>
<dbReference type="RefSeq" id="WP_165343779.1">
    <property type="nucleotide sequence ID" value="NZ_JAAKZX010000170.1"/>
</dbReference>
<dbReference type="EMBL" id="JAAKZX010000170">
    <property type="protein sequence ID" value="NGO47257.1"/>
    <property type="molecule type" value="Genomic_DNA"/>
</dbReference>
<sequence length="253" mass="27831">MPDQQTRPLPVLRWTTRPSATVVYCLPYAGGVGRIFQPWASNAPSGIEIRSFVLPGRQERLGDPMYTTASNLADDVAAAVLDDSQGRPFAFFGHSMGALIAFETARALRRRGGPQPVVLSVSGREAPQAKDKRPPISHLPDGEFASVMVDYGGMPRDVLNNQDLLDMVLPALRADFALCEKYEYTEEQPLDCPLLVFSGADDPMVEAEGVRGWSDQTTKRSLVQTCAGDHFFLWQHQATILDTISRVVAARVR</sequence>
<dbReference type="Pfam" id="PF00975">
    <property type="entry name" value="Thioesterase"/>
    <property type="match status" value="1"/>
</dbReference>
<dbReference type="InterPro" id="IPR020802">
    <property type="entry name" value="TesA-like"/>
</dbReference>
<dbReference type="PANTHER" id="PTHR11487:SF0">
    <property type="entry name" value="S-ACYL FATTY ACID SYNTHASE THIOESTERASE, MEDIUM CHAIN"/>
    <property type="match status" value="1"/>
</dbReference>
<dbReference type="InterPro" id="IPR001031">
    <property type="entry name" value="Thioesterase"/>
</dbReference>
<evidence type="ECO:0000256" key="3">
    <source>
        <dbReference type="SAM" id="MobiDB-lite"/>
    </source>
</evidence>
<evidence type="ECO:0000313" key="6">
    <source>
        <dbReference type="Proteomes" id="UP001518140"/>
    </source>
</evidence>